<evidence type="ECO:0000256" key="9">
    <source>
        <dbReference type="RuleBase" id="RU003465"/>
    </source>
</evidence>
<dbReference type="SMART" id="SM00332">
    <property type="entry name" value="PP2Cc"/>
    <property type="match status" value="1"/>
</dbReference>
<gene>
    <name evidence="12" type="ORF">DdX_01263</name>
</gene>
<accession>A0AAD4NHV7</accession>
<name>A0AAD4NHV7_9BILA</name>
<dbReference type="AlphaFoldDB" id="A0AAD4NHV7"/>
<dbReference type="PROSITE" id="PS01032">
    <property type="entry name" value="PPM_1"/>
    <property type="match status" value="1"/>
</dbReference>
<dbReference type="InterPro" id="IPR000222">
    <property type="entry name" value="PP2C_BS"/>
</dbReference>
<organism evidence="12 13">
    <name type="scientific">Ditylenchus destructor</name>
    <dbReference type="NCBI Taxonomy" id="166010"/>
    <lineage>
        <taxon>Eukaryota</taxon>
        <taxon>Metazoa</taxon>
        <taxon>Ecdysozoa</taxon>
        <taxon>Nematoda</taxon>
        <taxon>Chromadorea</taxon>
        <taxon>Rhabditida</taxon>
        <taxon>Tylenchina</taxon>
        <taxon>Tylenchomorpha</taxon>
        <taxon>Sphaerularioidea</taxon>
        <taxon>Anguinidae</taxon>
        <taxon>Anguininae</taxon>
        <taxon>Ditylenchus</taxon>
    </lineage>
</organism>
<evidence type="ECO:0000256" key="4">
    <source>
        <dbReference type="ARBA" id="ARBA00022723"/>
    </source>
</evidence>
<dbReference type="Proteomes" id="UP001201812">
    <property type="component" value="Unassembled WGS sequence"/>
</dbReference>
<feature type="compositionally biased region" description="Polar residues" evidence="10">
    <location>
        <begin position="213"/>
        <end position="223"/>
    </location>
</feature>
<evidence type="ECO:0000256" key="3">
    <source>
        <dbReference type="ARBA" id="ARBA00013081"/>
    </source>
</evidence>
<keyword evidence="8" id="KW-0464">Manganese</keyword>
<evidence type="ECO:0000313" key="13">
    <source>
        <dbReference type="Proteomes" id="UP001201812"/>
    </source>
</evidence>
<sequence>MGAYLSAPKTEKQHEQGENEWVRFASTSMQGWRAHQEDAHNACLDFSSDPKCCLFGVYDGHGGKDVAIYTSQNLPEFLKNAGLLNEKDIASALKKCFVDFDNTLKDEDVIQTDVDDVEEREALFEEAIALSKEASVSLESIIRQYAKIRNRMDPSSESIFEIKPEKRAIGESSTREIKRRRIHRENATTAEDDETCEADASTSIVEVTLEKVNGSSDKNGSTDLKSDNHDTDVGSTEKNAEPTKESTATKKDLNTAAGDSKTDDDPVSSSTSFATSASKNNDSKKMEGEPDSNTDEDEDDEDYQASAEGYDSGATACVALLFENKVIVANVGDSRAVLCRDGSAVDLSVDHKPEDTTEKERIEKAGGCVSEDGRVNGGLNLSRALGDHFYKRNADIPMEDQMITAVPDIQEIELTDKDTWLIVACDGIWNSMSSQEVVDFVNERRDSKSLKEIGAELCDHCCAPDTSGDGTGCDNMTVQLIQLLRFKGPNQINQTDNSVQQPVEQNNQDN</sequence>
<evidence type="ECO:0000256" key="2">
    <source>
        <dbReference type="ARBA" id="ARBA00006702"/>
    </source>
</evidence>
<dbReference type="InterPro" id="IPR036457">
    <property type="entry name" value="PPM-type-like_dom_sf"/>
</dbReference>
<evidence type="ECO:0000256" key="5">
    <source>
        <dbReference type="ARBA" id="ARBA00022801"/>
    </source>
</evidence>
<dbReference type="CDD" id="cd00143">
    <property type="entry name" value="PP2Cc"/>
    <property type="match status" value="1"/>
</dbReference>
<comment type="similarity">
    <text evidence="2 9">Belongs to the PP2C family.</text>
</comment>
<evidence type="ECO:0000256" key="6">
    <source>
        <dbReference type="ARBA" id="ARBA00022842"/>
    </source>
</evidence>
<dbReference type="GO" id="GO:0004722">
    <property type="term" value="F:protein serine/threonine phosphatase activity"/>
    <property type="evidence" value="ECO:0007669"/>
    <property type="project" value="UniProtKB-EC"/>
</dbReference>
<dbReference type="GO" id="GO:0046872">
    <property type="term" value="F:metal ion binding"/>
    <property type="evidence" value="ECO:0007669"/>
    <property type="project" value="UniProtKB-KW"/>
</dbReference>
<dbReference type="PROSITE" id="PS51746">
    <property type="entry name" value="PPM_2"/>
    <property type="match status" value="1"/>
</dbReference>
<evidence type="ECO:0000313" key="12">
    <source>
        <dbReference type="EMBL" id="KAI1729045.1"/>
    </source>
</evidence>
<keyword evidence="7 9" id="KW-0904">Protein phosphatase</keyword>
<dbReference type="PANTHER" id="PTHR13832">
    <property type="entry name" value="PROTEIN PHOSPHATASE 2C"/>
    <property type="match status" value="1"/>
</dbReference>
<dbReference type="Gene3D" id="3.60.40.10">
    <property type="entry name" value="PPM-type phosphatase domain"/>
    <property type="match status" value="2"/>
</dbReference>
<feature type="compositionally biased region" description="Acidic residues" evidence="10">
    <location>
        <begin position="289"/>
        <end position="303"/>
    </location>
</feature>
<evidence type="ECO:0000256" key="7">
    <source>
        <dbReference type="ARBA" id="ARBA00022912"/>
    </source>
</evidence>
<dbReference type="EC" id="3.1.3.16" evidence="3"/>
<comment type="caution">
    <text evidence="12">The sequence shown here is derived from an EMBL/GenBank/DDBJ whole genome shotgun (WGS) entry which is preliminary data.</text>
</comment>
<evidence type="ECO:0000256" key="1">
    <source>
        <dbReference type="ARBA" id="ARBA00001936"/>
    </source>
</evidence>
<keyword evidence="13" id="KW-1185">Reference proteome</keyword>
<feature type="compositionally biased region" description="Basic and acidic residues" evidence="10">
    <location>
        <begin position="238"/>
        <end position="253"/>
    </location>
</feature>
<proteinExistence type="inferred from homology"/>
<dbReference type="Pfam" id="PF00481">
    <property type="entry name" value="PP2C"/>
    <property type="match status" value="2"/>
</dbReference>
<feature type="region of interest" description="Disordered" evidence="10">
    <location>
        <begin position="491"/>
        <end position="510"/>
    </location>
</feature>
<reference evidence="12" key="1">
    <citation type="submission" date="2022-01" db="EMBL/GenBank/DDBJ databases">
        <title>Genome Sequence Resource for Two Populations of Ditylenchus destructor, the Migratory Endoparasitic Phytonematode.</title>
        <authorList>
            <person name="Zhang H."/>
            <person name="Lin R."/>
            <person name="Xie B."/>
        </authorList>
    </citation>
    <scope>NUCLEOTIDE SEQUENCE</scope>
    <source>
        <strain evidence="12">BazhouSP</strain>
    </source>
</reference>
<dbReference type="EMBL" id="JAKKPZ010000001">
    <property type="protein sequence ID" value="KAI1729045.1"/>
    <property type="molecule type" value="Genomic_DNA"/>
</dbReference>
<keyword evidence="6" id="KW-0460">Magnesium</keyword>
<evidence type="ECO:0000259" key="11">
    <source>
        <dbReference type="PROSITE" id="PS51746"/>
    </source>
</evidence>
<keyword evidence="5 9" id="KW-0378">Hydrolase</keyword>
<dbReference type="PANTHER" id="PTHR13832:SF803">
    <property type="entry name" value="PROTEIN PHOSPHATASE 1G"/>
    <property type="match status" value="1"/>
</dbReference>
<dbReference type="InterPro" id="IPR015655">
    <property type="entry name" value="PP2C"/>
</dbReference>
<feature type="region of interest" description="Disordered" evidence="10">
    <location>
        <begin position="168"/>
        <end position="305"/>
    </location>
</feature>
<keyword evidence="4" id="KW-0479">Metal-binding</keyword>
<protein>
    <recommendedName>
        <fullName evidence="3">protein-serine/threonine phosphatase</fullName>
        <ecNumber evidence="3">3.1.3.16</ecNumber>
    </recommendedName>
</protein>
<dbReference type="SUPFAM" id="SSF81606">
    <property type="entry name" value="PP2C-like"/>
    <property type="match status" value="1"/>
</dbReference>
<comment type="cofactor">
    <cofactor evidence="1">
        <name>Mn(2+)</name>
        <dbReference type="ChEBI" id="CHEBI:29035"/>
    </cofactor>
</comment>
<feature type="domain" description="PPM-type phosphatase" evidence="11">
    <location>
        <begin position="23"/>
        <end position="483"/>
    </location>
</feature>
<evidence type="ECO:0000256" key="8">
    <source>
        <dbReference type="ARBA" id="ARBA00023211"/>
    </source>
</evidence>
<feature type="compositionally biased region" description="Low complexity" evidence="10">
    <location>
        <begin position="268"/>
        <end position="278"/>
    </location>
</feature>
<evidence type="ECO:0000256" key="10">
    <source>
        <dbReference type="SAM" id="MobiDB-lite"/>
    </source>
</evidence>
<dbReference type="InterPro" id="IPR001932">
    <property type="entry name" value="PPM-type_phosphatase-like_dom"/>
</dbReference>